<dbReference type="Gene3D" id="1.25.40.10">
    <property type="entry name" value="Tetratricopeptide repeat domain"/>
    <property type="match status" value="1"/>
</dbReference>
<proteinExistence type="predicted"/>
<reference evidence="2 3" key="1">
    <citation type="submission" date="2020-07" db="EMBL/GenBank/DDBJ databases">
        <title>Fungal Genomes of the International Space Station.</title>
        <authorList>
            <person name="Seuylemezian A."/>
            <person name="Singh N.K."/>
            <person name="Wood J."/>
            <person name="Venkateswaran K."/>
        </authorList>
    </citation>
    <scope>NUCLEOTIDE SEQUENCE [LARGE SCALE GENOMIC DNA]</scope>
    <source>
        <strain evidence="2 3">PL-B2</strain>
    </source>
</reference>
<dbReference type="PROSITE" id="PS50943">
    <property type="entry name" value="HTH_CROC1"/>
    <property type="match status" value="1"/>
</dbReference>
<protein>
    <submittedName>
        <fullName evidence="2">Helix-turn-helix transcriptional regulator</fullName>
    </submittedName>
</protein>
<evidence type="ECO:0000259" key="1">
    <source>
        <dbReference type="PROSITE" id="PS50943"/>
    </source>
</evidence>
<comment type="caution">
    <text evidence="2">The sequence shown here is derived from an EMBL/GenBank/DDBJ whole genome shotgun (WGS) entry which is preliminary data.</text>
</comment>
<feature type="domain" description="HTH cro/C1-type" evidence="1">
    <location>
        <begin position="7"/>
        <end position="60"/>
    </location>
</feature>
<dbReference type="InterPro" id="IPR011990">
    <property type="entry name" value="TPR-like_helical_dom_sf"/>
</dbReference>
<gene>
    <name evidence="2" type="ORF">H0185_16315</name>
</gene>
<dbReference type="EMBL" id="JACWFH010000023">
    <property type="protein sequence ID" value="MBY0098354.1"/>
    <property type="molecule type" value="Genomic_DNA"/>
</dbReference>
<dbReference type="PANTHER" id="PTHR37038:SF13">
    <property type="entry name" value="HTH CRO_C1-TYPE DOMAIN-CONTAINING PROTEIN"/>
    <property type="match status" value="1"/>
</dbReference>
<dbReference type="SUPFAM" id="SSF47413">
    <property type="entry name" value="lambda repressor-like DNA-binding domains"/>
    <property type="match status" value="1"/>
</dbReference>
<evidence type="ECO:0000313" key="3">
    <source>
        <dbReference type="Proteomes" id="UP000769780"/>
    </source>
</evidence>
<keyword evidence="3" id="KW-1185">Reference proteome</keyword>
<dbReference type="RefSeq" id="WP_221874577.1">
    <property type="nucleotide sequence ID" value="NZ_JACWFH010000023.1"/>
</dbReference>
<dbReference type="CDD" id="cd00093">
    <property type="entry name" value="HTH_XRE"/>
    <property type="match status" value="1"/>
</dbReference>
<dbReference type="SMART" id="SM00530">
    <property type="entry name" value="HTH_XRE"/>
    <property type="match status" value="1"/>
</dbReference>
<name>A0ABS7K7Z1_9BACI</name>
<dbReference type="InterPro" id="IPR053163">
    <property type="entry name" value="HTH-type_regulator_Rgg"/>
</dbReference>
<dbReference type="InterPro" id="IPR010982">
    <property type="entry name" value="Lambda_DNA-bd_dom_sf"/>
</dbReference>
<dbReference type="Proteomes" id="UP000769780">
    <property type="component" value="Unassembled WGS sequence"/>
</dbReference>
<sequence>MKIGSTLNKIRKNLQITQNELSKGIMTQGAYSKIEKSQLQVNAEQFIQLLLKMNINLNEFTFIMNEYKLDEKREIIQSFTSLEVGDLSILQSHLQRIENYLDNENDPLIESLSKIYKAFIILQLEKNLMKAREVIKPIWEQMQRLDHWYIIDFEVLNAILFLFPLEIAKEITNTALKRLEHYDHYNEDLTYLKIYFHMNLSVLYIEAKQFEECFQLLEQTETTYLQKMSYKSTATLFERKAICLFHLNQAYEKELQKMDQLLSIYHDALLHSLLQMEFNLLTNKSELE</sequence>
<evidence type="ECO:0000313" key="2">
    <source>
        <dbReference type="EMBL" id="MBY0098354.1"/>
    </source>
</evidence>
<organism evidence="2 3">
    <name type="scientific">Mesobacillus maritimus</name>
    <dbReference type="NCBI Taxonomy" id="1643336"/>
    <lineage>
        <taxon>Bacteria</taxon>
        <taxon>Bacillati</taxon>
        <taxon>Bacillota</taxon>
        <taxon>Bacilli</taxon>
        <taxon>Bacillales</taxon>
        <taxon>Bacillaceae</taxon>
        <taxon>Mesobacillus</taxon>
    </lineage>
</organism>
<accession>A0ABS7K7Z1</accession>
<dbReference type="PANTHER" id="PTHR37038">
    <property type="entry name" value="TRANSCRIPTIONAL REGULATOR-RELATED"/>
    <property type="match status" value="1"/>
</dbReference>
<dbReference type="InterPro" id="IPR001387">
    <property type="entry name" value="Cro/C1-type_HTH"/>
</dbReference>